<organism evidence="2 3">
    <name type="scientific">Nasonia vitripennis</name>
    <name type="common">Parasitic wasp</name>
    <dbReference type="NCBI Taxonomy" id="7425"/>
    <lineage>
        <taxon>Eukaryota</taxon>
        <taxon>Metazoa</taxon>
        <taxon>Ecdysozoa</taxon>
        <taxon>Arthropoda</taxon>
        <taxon>Hexapoda</taxon>
        <taxon>Insecta</taxon>
        <taxon>Pterygota</taxon>
        <taxon>Neoptera</taxon>
        <taxon>Endopterygota</taxon>
        <taxon>Hymenoptera</taxon>
        <taxon>Apocrita</taxon>
        <taxon>Proctotrupomorpha</taxon>
        <taxon>Chalcidoidea</taxon>
        <taxon>Pteromalidae</taxon>
        <taxon>Pteromalinae</taxon>
        <taxon>Nasonia</taxon>
    </lineage>
</organism>
<reference evidence="2" key="1">
    <citation type="submission" date="2021-01" db="UniProtKB">
        <authorList>
            <consortium name="EnsemblMetazoa"/>
        </authorList>
    </citation>
    <scope>IDENTIFICATION</scope>
</reference>
<protein>
    <submittedName>
        <fullName evidence="2">Uncharacterized protein</fullName>
    </submittedName>
</protein>
<sequence length="225" mass="26664">MGLNYLLIDTNSQEADKNRMKQHPQLQENHSKSDKNEICETGQLQEHGNTSNANISILEEFDIDIDSIINAEIVNMSDERVLEIYKNLTESLENEYREYTLQEQQQQQQQQDQVQQQQQQQQQPQQQQQQLQLQQQQIDLIDLTELQEENKGDLSHEKFMQFWSIISSSVIEKLTEKIEDSVKRLQQQNNNILSELIKMNKHLESFLQLSITQQLQKQQKGKKRR</sequence>
<keyword evidence="1" id="KW-0175">Coiled coil</keyword>
<dbReference type="KEGG" id="nvi:116417379"/>
<dbReference type="SUPFAM" id="SSF81995">
    <property type="entry name" value="beta-sandwich domain of Sec23/24"/>
    <property type="match status" value="1"/>
</dbReference>
<accession>A0A7M7QIF2</accession>
<feature type="coiled-coil region" evidence="1">
    <location>
        <begin position="82"/>
        <end position="121"/>
    </location>
</feature>
<evidence type="ECO:0000256" key="1">
    <source>
        <dbReference type="SAM" id="Coils"/>
    </source>
</evidence>
<evidence type="ECO:0000313" key="3">
    <source>
        <dbReference type="Proteomes" id="UP000002358"/>
    </source>
</evidence>
<dbReference type="Proteomes" id="UP000002358">
    <property type="component" value="Unassembled WGS sequence"/>
</dbReference>
<name>A0A7M7QIF2_NASVI</name>
<proteinExistence type="predicted"/>
<evidence type="ECO:0000313" key="2">
    <source>
        <dbReference type="EnsemblMetazoa" id="XP_031786029"/>
    </source>
</evidence>
<keyword evidence="3" id="KW-1185">Reference proteome</keyword>
<dbReference type="EnsemblMetazoa" id="XM_031930169">
    <property type="protein sequence ID" value="XP_031786029"/>
    <property type="gene ID" value="LOC116417379"/>
</dbReference>
<dbReference type="InParanoid" id="A0A7M7QIF2"/>
<dbReference type="GeneID" id="116417379"/>
<dbReference type="RefSeq" id="XP_031786029.1">
    <property type="nucleotide sequence ID" value="XM_031930169.1"/>
</dbReference>
<feature type="coiled-coil region" evidence="1">
    <location>
        <begin position="171"/>
        <end position="202"/>
    </location>
</feature>
<dbReference type="AlphaFoldDB" id="A0A7M7QIF2"/>